<dbReference type="InterPro" id="IPR051131">
    <property type="entry name" value="NEK_Ser/Thr_kinase_NIMA"/>
</dbReference>
<evidence type="ECO:0000256" key="3">
    <source>
        <dbReference type="ARBA" id="ARBA00022679"/>
    </source>
</evidence>
<dbReference type="GO" id="GO:0005524">
    <property type="term" value="F:ATP binding"/>
    <property type="evidence" value="ECO:0007669"/>
    <property type="project" value="UniProtKB-KW"/>
</dbReference>
<keyword evidence="6" id="KW-0067">ATP-binding</keyword>
<dbReference type="AlphaFoldDB" id="A0A6B0S423"/>
<reference evidence="10" key="1">
    <citation type="submission" date="2019-10" db="EMBL/GenBank/DDBJ databases">
        <title>The sequence and de novo assembly of the wild yak genome.</title>
        <authorList>
            <person name="Liu Y."/>
        </authorList>
    </citation>
    <scope>NUCLEOTIDE SEQUENCE [LARGE SCALE GENOMIC DNA]</scope>
    <source>
        <strain evidence="10">WY2019</strain>
    </source>
</reference>
<evidence type="ECO:0000256" key="8">
    <source>
        <dbReference type="ARBA" id="ARBA00048679"/>
    </source>
</evidence>
<proteinExistence type="predicted"/>
<keyword evidence="2" id="KW-0723">Serine/threonine-protein kinase</keyword>
<comment type="catalytic activity">
    <reaction evidence="8">
        <text>L-seryl-[protein] + ATP = O-phospho-L-seryl-[protein] + ADP + H(+)</text>
        <dbReference type="Rhea" id="RHEA:17989"/>
        <dbReference type="Rhea" id="RHEA-COMP:9863"/>
        <dbReference type="Rhea" id="RHEA-COMP:11604"/>
        <dbReference type="ChEBI" id="CHEBI:15378"/>
        <dbReference type="ChEBI" id="CHEBI:29999"/>
        <dbReference type="ChEBI" id="CHEBI:30616"/>
        <dbReference type="ChEBI" id="CHEBI:83421"/>
        <dbReference type="ChEBI" id="CHEBI:456216"/>
        <dbReference type="EC" id="2.7.11.1"/>
    </reaction>
</comment>
<evidence type="ECO:0000256" key="2">
    <source>
        <dbReference type="ARBA" id="ARBA00022527"/>
    </source>
</evidence>
<feature type="compositionally biased region" description="Acidic residues" evidence="9">
    <location>
        <begin position="43"/>
        <end position="57"/>
    </location>
</feature>
<organism evidence="10 11">
    <name type="scientific">Bos mutus</name>
    <name type="common">wild yak</name>
    <dbReference type="NCBI Taxonomy" id="72004"/>
    <lineage>
        <taxon>Eukaryota</taxon>
        <taxon>Metazoa</taxon>
        <taxon>Chordata</taxon>
        <taxon>Craniata</taxon>
        <taxon>Vertebrata</taxon>
        <taxon>Euteleostomi</taxon>
        <taxon>Mammalia</taxon>
        <taxon>Eutheria</taxon>
        <taxon>Laurasiatheria</taxon>
        <taxon>Artiodactyla</taxon>
        <taxon>Ruminantia</taxon>
        <taxon>Pecora</taxon>
        <taxon>Bovidae</taxon>
        <taxon>Bovinae</taxon>
        <taxon>Bos</taxon>
    </lineage>
</organism>
<evidence type="ECO:0000256" key="6">
    <source>
        <dbReference type="ARBA" id="ARBA00022840"/>
    </source>
</evidence>
<evidence type="ECO:0000256" key="4">
    <source>
        <dbReference type="ARBA" id="ARBA00022741"/>
    </source>
</evidence>
<dbReference type="EC" id="2.7.11.1" evidence="1"/>
<evidence type="ECO:0000256" key="5">
    <source>
        <dbReference type="ARBA" id="ARBA00022777"/>
    </source>
</evidence>
<dbReference type="PANTHER" id="PTHR44899">
    <property type="entry name" value="CAMK FAMILY PROTEIN KINASE"/>
    <property type="match status" value="1"/>
</dbReference>
<protein>
    <recommendedName>
        <fullName evidence="1">non-specific serine/threonine protein kinase</fullName>
        <ecNumber evidence="1">2.7.11.1</ecNumber>
    </recommendedName>
</protein>
<dbReference type="GO" id="GO:0004674">
    <property type="term" value="F:protein serine/threonine kinase activity"/>
    <property type="evidence" value="ECO:0007669"/>
    <property type="project" value="UniProtKB-KW"/>
</dbReference>
<keyword evidence="3" id="KW-0808">Transferase</keyword>
<keyword evidence="11" id="KW-1185">Reference proteome</keyword>
<evidence type="ECO:0000256" key="9">
    <source>
        <dbReference type="SAM" id="MobiDB-lite"/>
    </source>
</evidence>
<keyword evidence="5" id="KW-0418">Kinase</keyword>
<feature type="region of interest" description="Disordered" evidence="9">
    <location>
        <begin position="21"/>
        <end position="125"/>
    </location>
</feature>
<name>A0A6B0S423_9CETA</name>
<dbReference type="Proteomes" id="UP000322234">
    <property type="component" value="Unassembled WGS sequence"/>
</dbReference>
<feature type="compositionally biased region" description="Polar residues" evidence="9">
    <location>
        <begin position="58"/>
        <end position="69"/>
    </location>
</feature>
<comment type="catalytic activity">
    <reaction evidence="7">
        <text>L-threonyl-[protein] + ATP = O-phospho-L-threonyl-[protein] + ADP + H(+)</text>
        <dbReference type="Rhea" id="RHEA:46608"/>
        <dbReference type="Rhea" id="RHEA-COMP:11060"/>
        <dbReference type="Rhea" id="RHEA-COMP:11605"/>
        <dbReference type="ChEBI" id="CHEBI:15378"/>
        <dbReference type="ChEBI" id="CHEBI:30013"/>
        <dbReference type="ChEBI" id="CHEBI:30616"/>
        <dbReference type="ChEBI" id="CHEBI:61977"/>
        <dbReference type="ChEBI" id="CHEBI:456216"/>
        <dbReference type="EC" id="2.7.11.1"/>
    </reaction>
</comment>
<feature type="compositionally biased region" description="Basic and acidic residues" evidence="9">
    <location>
        <begin position="26"/>
        <end position="42"/>
    </location>
</feature>
<comment type="caution">
    <text evidence="10">The sequence shown here is derived from an EMBL/GenBank/DDBJ whole genome shotgun (WGS) entry which is preliminary data.</text>
</comment>
<dbReference type="EMBL" id="VBQZ03000185">
    <property type="protein sequence ID" value="MXQ97268.1"/>
    <property type="molecule type" value="Genomic_DNA"/>
</dbReference>
<accession>A0A6B0S423</accession>
<keyword evidence="4" id="KW-0547">Nucleotide-binding</keyword>
<evidence type="ECO:0000256" key="7">
    <source>
        <dbReference type="ARBA" id="ARBA00047899"/>
    </source>
</evidence>
<evidence type="ECO:0000313" key="10">
    <source>
        <dbReference type="EMBL" id="MXQ97268.1"/>
    </source>
</evidence>
<evidence type="ECO:0000313" key="11">
    <source>
        <dbReference type="Proteomes" id="UP000322234"/>
    </source>
</evidence>
<gene>
    <name evidence="10" type="ORF">E5288_WYG003001</name>
</gene>
<sequence length="226" mass="25544">MLRTCSLPDLSKLFRTLMDVPTVGDGRQDNLEMEDEHVKEGPSDSEDIVFEEADTDLQELQASMEQLLQEQPGEDYSEEEESGLKTSDDAEQAANGTDAGEEDDNPSSESALNEEWHSDNSDGEITSECEYDSVFNHLEELRLHLEQEIGFEKFFEVYEKIKASKMSAKTFSLILKSSAVHEDEDENIEICSTIVQNILGNEHQHLYAKILHLVMADGAYQEDNDE</sequence>
<feature type="compositionally biased region" description="Acidic residues" evidence="9">
    <location>
        <begin position="72"/>
        <end position="81"/>
    </location>
</feature>
<dbReference type="PANTHER" id="PTHR44899:SF4">
    <property type="entry name" value="SERINE_THREONINE-PROTEIN KINASE NEK1"/>
    <property type="match status" value="1"/>
</dbReference>
<evidence type="ECO:0000256" key="1">
    <source>
        <dbReference type="ARBA" id="ARBA00012513"/>
    </source>
</evidence>